<dbReference type="Proteomes" id="UP001208689">
    <property type="component" value="Chromosome"/>
</dbReference>
<organism evidence="1 2">
    <name type="scientific">Candidatus Lokiarchaeum ossiferum</name>
    <dbReference type="NCBI Taxonomy" id="2951803"/>
    <lineage>
        <taxon>Archaea</taxon>
        <taxon>Promethearchaeati</taxon>
        <taxon>Promethearchaeota</taxon>
        <taxon>Promethearchaeia</taxon>
        <taxon>Promethearchaeales</taxon>
        <taxon>Promethearchaeaceae</taxon>
        <taxon>Candidatus Lokiarchaeum</taxon>
    </lineage>
</organism>
<keyword evidence="2" id="KW-1185">Reference proteome</keyword>
<dbReference type="EMBL" id="CP104013">
    <property type="protein sequence ID" value="UYP46857.1"/>
    <property type="molecule type" value="Genomic_DNA"/>
</dbReference>
<dbReference type="CDD" id="cd02440">
    <property type="entry name" value="AdoMet_MTases"/>
    <property type="match status" value="1"/>
</dbReference>
<gene>
    <name evidence="1" type="ORF">NEF87_003142</name>
</gene>
<dbReference type="PANTHER" id="PTHR14741:SF32">
    <property type="entry name" value="TRIMETHYLGUANOSINE SYNTHASE"/>
    <property type="match status" value="1"/>
</dbReference>
<dbReference type="Gene3D" id="3.40.50.150">
    <property type="entry name" value="Vaccinia Virus protein VP39"/>
    <property type="match status" value="1"/>
</dbReference>
<dbReference type="InterPro" id="IPR019012">
    <property type="entry name" value="RNA_cap_Gua-N2-MeTrfase"/>
</dbReference>
<reference evidence="1" key="1">
    <citation type="submission" date="2022-09" db="EMBL/GenBank/DDBJ databases">
        <title>Actin cytoskeleton and complex cell architecture in an #Asgard archaeon.</title>
        <authorList>
            <person name="Ponce Toledo R.I."/>
            <person name="Schleper C."/>
            <person name="Rodrigues Oliveira T."/>
            <person name="Wollweber F."/>
            <person name="Xu J."/>
            <person name="Rittmann S."/>
            <person name="Klingl A."/>
            <person name="Pilhofer M."/>
        </authorList>
    </citation>
    <scope>NUCLEOTIDE SEQUENCE</scope>
    <source>
        <strain evidence="1">B-35</strain>
    </source>
</reference>
<dbReference type="Pfam" id="PF09445">
    <property type="entry name" value="Methyltransf_15"/>
    <property type="match status" value="1"/>
</dbReference>
<proteinExistence type="predicted"/>
<protein>
    <recommendedName>
        <fullName evidence="3">THUMP-like domain-containing protein</fullName>
    </recommendedName>
</protein>
<name>A0ABY6HVF4_9ARCH</name>
<dbReference type="InterPro" id="IPR029063">
    <property type="entry name" value="SAM-dependent_MTases_sf"/>
</dbReference>
<evidence type="ECO:0000313" key="2">
    <source>
        <dbReference type="Proteomes" id="UP001208689"/>
    </source>
</evidence>
<evidence type="ECO:0000313" key="1">
    <source>
        <dbReference type="EMBL" id="UYP46857.1"/>
    </source>
</evidence>
<dbReference type="PANTHER" id="PTHR14741">
    <property type="entry name" value="S-ADENOSYLMETHIONINE-DEPENDENT METHYLTRANSFERASE RELATED"/>
    <property type="match status" value="1"/>
</dbReference>
<dbReference type="SUPFAM" id="SSF53335">
    <property type="entry name" value="S-adenosyl-L-methionine-dependent methyltransferases"/>
    <property type="match status" value="1"/>
</dbReference>
<accession>A0ABY6HVF4</accession>
<evidence type="ECO:0008006" key="3">
    <source>
        <dbReference type="Google" id="ProtNLM"/>
    </source>
</evidence>
<sequence>MQDKLNKELWNKLLKIRDKKRRRAVLVKIGYSPIEIEHILADLHIHSRAKLKYPRAEQMQFTQAGLEQASSKWLAEYRTLKMKQKIPKISQVLEVCSGIGGDTIAQSLRWKLLTVEKDPEIIALLKHNLNVYNLLEKVQIIEGDILELLQQKKFMDKLTNIDAIIFDPSRRHGSDHTVKIEEYLPPLSILSDLEQISPNIVVKIAPGVDFSHIPYTCDIEVVSYKGSVKETMLWFGKFMQSEKQSIIATKLPENISIIKQDSVSVPTLTGPKQYIYEPDPAFIKAHVINDIANEHKLTLLHEKLAYLTNNVFVKTPILKCYQYIAHCDLDFKKINNLLKLHQIGRLDYKSRGVKIDLKTVHKSIEYHGKRQGILIFTLVSQKPSIILCKYC</sequence>